<comment type="caution">
    <text evidence="1">The sequence shown here is derived from an EMBL/GenBank/DDBJ whole genome shotgun (WGS) entry which is preliminary data.</text>
</comment>
<sequence length="181" mass="19995">MNLVFHQRLDLVGEALVPASELAMLDPTAHARAMAKYDDTSERRRLRETAIPGTGRSWTEVVFLSPVHPHAIWRAWREVRGKELPRTEFWAIPAADLPPGTVVLDRTVSAVGDAIDPSEVVPFEVASFVTATEIPPANRAWLEEMVRRGVSGAWFHGIPHVLAPGTVPLGNARVISWDEPI</sequence>
<evidence type="ECO:0000313" key="1">
    <source>
        <dbReference type="EMBL" id="MDT3315562.1"/>
    </source>
</evidence>
<reference evidence="1 2" key="1">
    <citation type="submission" date="2023-08" db="EMBL/GenBank/DDBJ databases">
        <title>Microbacterium aquilitoris sp. nov. and Microbacterium gwkjibeachense sp. nov., isolated from beach.</title>
        <authorList>
            <person name="Lee S.D."/>
            <person name="Yang H."/>
            <person name="Kim I."/>
        </authorList>
    </citation>
    <scope>NUCLEOTIDE SEQUENCE [LARGE SCALE GENOMIC DNA]</scope>
    <source>
        <strain evidence="1 2">KSW4-11</strain>
    </source>
</reference>
<keyword evidence="2" id="KW-1185">Reference proteome</keyword>
<dbReference type="EMBL" id="JAUZVV010000001">
    <property type="protein sequence ID" value="MDT3315562.1"/>
    <property type="molecule type" value="Genomic_DNA"/>
</dbReference>
<accession>A0ABU3G6V7</accession>
<evidence type="ECO:0000313" key="2">
    <source>
        <dbReference type="Proteomes" id="UP001251849"/>
    </source>
</evidence>
<protein>
    <recommendedName>
        <fullName evidence="3">RES domain-containing protein</fullName>
    </recommendedName>
</protein>
<name>A0ABU3G6V7_9MICO</name>
<organism evidence="1 2">
    <name type="scientific">Microbacterium gawkjiense</name>
    <dbReference type="NCBI Taxonomy" id="3067309"/>
    <lineage>
        <taxon>Bacteria</taxon>
        <taxon>Bacillati</taxon>
        <taxon>Actinomycetota</taxon>
        <taxon>Actinomycetes</taxon>
        <taxon>Micrococcales</taxon>
        <taxon>Microbacteriaceae</taxon>
        <taxon>Microbacterium</taxon>
    </lineage>
</organism>
<dbReference type="Proteomes" id="UP001251849">
    <property type="component" value="Unassembled WGS sequence"/>
</dbReference>
<dbReference type="RefSeq" id="WP_311860198.1">
    <property type="nucleotide sequence ID" value="NZ_JAUZVV010000001.1"/>
</dbReference>
<gene>
    <name evidence="1" type="ORF">Q9S71_01885</name>
</gene>
<evidence type="ECO:0008006" key="3">
    <source>
        <dbReference type="Google" id="ProtNLM"/>
    </source>
</evidence>
<proteinExistence type="predicted"/>